<proteinExistence type="predicted"/>
<evidence type="ECO:0000256" key="1">
    <source>
        <dbReference type="SAM" id="MobiDB-lite"/>
    </source>
</evidence>
<reference evidence="3" key="1">
    <citation type="journal article" date="2023" name="Mol. Phylogenet. Evol.">
        <title>Genome-scale phylogeny and comparative genomics of the fungal order Sordariales.</title>
        <authorList>
            <person name="Hensen N."/>
            <person name="Bonometti L."/>
            <person name="Westerberg I."/>
            <person name="Brannstrom I.O."/>
            <person name="Guillou S."/>
            <person name="Cros-Aarteil S."/>
            <person name="Calhoun S."/>
            <person name="Haridas S."/>
            <person name="Kuo A."/>
            <person name="Mondo S."/>
            <person name="Pangilinan J."/>
            <person name="Riley R."/>
            <person name="LaButti K."/>
            <person name="Andreopoulos B."/>
            <person name="Lipzen A."/>
            <person name="Chen C."/>
            <person name="Yan M."/>
            <person name="Daum C."/>
            <person name="Ng V."/>
            <person name="Clum A."/>
            <person name="Steindorff A."/>
            <person name="Ohm R.A."/>
            <person name="Martin F."/>
            <person name="Silar P."/>
            <person name="Natvig D.O."/>
            <person name="Lalanne C."/>
            <person name="Gautier V."/>
            <person name="Ament-Velasquez S.L."/>
            <person name="Kruys A."/>
            <person name="Hutchinson M.I."/>
            <person name="Powell A.J."/>
            <person name="Barry K."/>
            <person name="Miller A.N."/>
            <person name="Grigoriev I.V."/>
            <person name="Debuchy R."/>
            <person name="Gladieux P."/>
            <person name="Hiltunen Thoren M."/>
            <person name="Johannesson H."/>
        </authorList>
    </citation>
    <scope>NUCLEOTIDE SEQUENCE</scope>
    <source>
        <strain evidence="3">CBS 232.78</strain>
    </source>
</reference>
<accession>A0AAE0U4N5</accession>
<name>A0AAE0U4N5_9PEZI</name>
<comment type="caution">
    <text evidence="3">The sequence shown here is derived from an EMBL/GenBank/DDBJ whole genome shotgun (WGS) entry which is preliminary data.</text>
</comment>
<dbReference type="AlphaFoldDB" id="A0AAE0U4N5"/>
<feature type="transmembrane region" description="Helical" evidence="2">
    <location>
        <begin position="92"/>
        <end position="117"/>
    </location>
</feature>
<reference evidence="3" key="2">
    <citation type="submission" date="2023-06" db="EMBL/GenBank/DDBJ databases">
        <authorList>
            <consortium name="Lawrence Berkeley National Laboratory"/>
            <person name="Haridas S."/>
            <person name="Hensen N."/>
            <person name="Bonometti L."/>
            <person name="Westerberg I."/>
            <person name="Brannstrom I.O."/>
            <person name="Guillou S."/>
            <person name="Cros-Aarteil S."/>
            <person name="Calhoun S."/>
            <person name="Kuo A."/>
            <person name="Mondo S."/>
            <person name="Pangilinan J."/>
            <person name="Riley R."/>
            <person name="LaButti K."/>
            <person name="Andreopoulos B."/>
            <person name="Lipzen A."/>
            <person name="Chen C."/>
            <person name="Yanf M."/>
            <person name="Daum C."/>
            <person name="Ng V."/>
            <person name="Clum A."/>
            <person name="Steindorff A."/>
            <person name="Ohm R."/>
            <person name="Martin F."/>
            <person name="Silar P."/>
            <person name="Natvig D."/>
            <person name="Lalanne C."/>
            <person name="Gautier V."/>
            <person name="Ament-velasquez S.L."/>
            <person name="Kruys A."/>
            <person name="Hutchinson M.I."/>
            <person name="Powell A.J."/>
            <person name="Barry K."/>
            <person name="Miller A.N."/>
            <person name="Grigoriev I.V."/>
            <person name="Debuchy R."/>
            <person name="Gladieux P."/>
            <person name="Thoren M.H."/>
            <person name="Johannesson H."/>
        </authorList>
    </citation>
    <scope>NUCLEOTIDE SEQUENCE</scope>
    <source>
        <strain evidence="3">CBS 232.78</strain>
    </source>
</reference>
<keyword evidence="2" id="KW-0472">Membrane</keyword>
<dbReference type="EMBL" id="JAULSW010000002">
    <property type="protein sequence ID" value="KAK3390354.1"/>
    <property type="molecule type" value="Genomic_DNA"/>
</dbReference>
<feature type="transmembrane region" description="Helical" evidence="2">
    <location>
        <begin position="137"/>
        <end position="160"/>
    </location>
</feature>
<keyword evidence="4" id="KW-1185">Reference proteome</keyword>
<sequence>MAANDTNSSQVGQRRQTVVSPPAAQAPAGGDPAFWGWLNEYLNAILGIAVLGGQITFTVIVSDIADPSTLGLNDPSSFPTSSPIFSKEKVRFLIALSWLFFTSTLGLGVLTKVLVASGPLSTSSGPVSASGRRAFTAVYGTLTLLLNALPIGAFLLLALAVVAYSPVVGWIAVGLIGIFGLFVLFLWFILDSGI</sequence>
<feature type="transmembrane region" description="Helical" evidence="2">
    <location>
        <begin position="167"/>
        <end position="190"/>
    </location>
</feature>
<gene>
    <name evidence="3" type="ORF">B0H63DRAFT_465330</name>
</gene>
<feature type="region of interest" description="Disordered" evidence="1">
    <location>
        <begin position="1"/>
        <end position="26"/>
    </location>
</feature>
<evidence type="ECO:0000313" key="4">
    <source>
        <dbReference type="Proteomes" id="UP001285441"/>
    </source>
</evidence>
<evidence type="ECO:0000256" key="2">
    <source>
        <dbReference type="SAM" id="Phobius"/>
    </source>
</evidence>
<keyword evidence="2" id="KW-1133">Transmembrane helix</keyword>
<feature type="compositionally biased region" description="Polar residues" evidence="1">
    <location>
        <begin position="1"/>
        <end position="19"/>
    </location>
</feature>
<protein>
    <submittedName>
        <fullName evidence="3">Uncharacterized protein</fullName>
    </submittedName>
</protein>
<organism evidence="3 4">
    <name type="scientific">Podospora didyma</name>
    <dbReference type="NCBI Taxonomy" id="330526"/>
    <lineage>
        <taxon>Eukaryota</taxon>
        <taxon>Fungi</taxon>
        <taxon>Dikarya</taxon>
        <taxon>Ascomycota</taxon>
        <taxon>Pezizomycotina</taxon>
        <taxon>Sordariomycetes</taxon>
        <taxon>Sordariomycetidae</taxon>
        <taxon>Sordariales</taxon>
        <taxon>Podosporaceae</taxon>
        <taxon>Podospora</taxon>
    </lineage>
</organism>
<evidence type="ECO:0000313" key="3">
    <source>
        <dbReference type="EMBL" id="KAK3390354.1"/>
    </source>
</evidence>
<dbReference type="Proteomes" id="UP001285441">
    <property type="component" value="Unassembled WGS sequence"/>
</dbReference>
<keyword evidence="2" id="KW-0812">Transmembrane</keyword>